<dbReference type="EMBL" id="OBML01000002">
    <property type="protein sequence ID" value="SOB97133.1"/>
    <property type="molecule type" value="Genomic_DNA"/>
</dbReference>
<proteinExistence type="predicted"/>
<evidence type="ECO:0000313" key="1">
    <source>
        <dbReference type="EMBL" id="SOB97133.1"/>
    </source>
</evidence>
<dbReference type="OrthoDB" id="8420245at2"/>
<organism evidence="1 2">
    <name type="scientific">Stappia indica</name>
    <dbReference type="NCBI Taxonomy" id="538381"/>
    <lineage>
        <taxon>Bacteria</taxon>
        <taxon>Pseudomonadati</taxon>
        <taxon>Pseudomonadota</taxon>
        <taxon>Alphaproteobacteria</taxon>
        <taxon>Hyphomicrobiales</taxon>
        <taxon>Stappiaceae</taxon>
        <taxon>Stappia</taxon>
    </lineage>
</organism>
<dbReference type="STRING" id="538381.GCA_001696535_03111"/>
<keyword evidence="2" id="KW-1185">Reference proteome</keyword>
<sequence>MFDQGKAAPQRRHMAILTAFVLTAMFPVLPAVAQELPACAVTGASSVMINGRPALRLSDVAACPPGLFEPVPGVFVEGEPTVRFVAPVEGCVAAGSADVTINGAGAARAGDAVCPPR</sequence>
<protein>
    <submittedName>
        <fullName evidence="1">PAAR motif-containing protein</fullName>
    </submittedName>
</protein>
<dbReference type="AlphaFoldDB" id="A0A285RXR9"/>
<accession>A0A285RXR9</accession>
<dbReference type="Proteomes" id="UP000219331">
    <property type="component" value="Unassembled WGS sequence"/>
</dbReference>
<gene>
    <name evidence="1" type="ORF">SAMN05421512_102410</name>
</gene>
<dbReference type="Gene3D" id="2.60.200.60">
    <property type="match status" value="1"/>
</dbReference>
<reference evidence="1 2" key="1">
    <citation type="submission" date="2017-08" db="EMBL/GenBank/DDBJ databases">
        <authorList>
            <person name="de Groot N.N."/>
        </authorList>
    </citation>
    <scope>NUCLEOTIDE SEQUENCE [LARGE SCALE GENOMIC DNA]</scope>
    <source>
        <strain evidence="1 2">USBA 352</strain>
    </source>
</reference>
<name>A0A285RXR9_9HYPH</name>
<evidence type="ECO:0000313" key="2">
    <source>
        <dbReference type="Proteomes" id="UP000219331"/>
    </source>
</evidence>